<reference evidence="4 5" key="1">
    <citation type="submission" date="2020-08" db="EMBL/GenBank/DDBJ databases">
        <title>Sequencing the genomes of 1000 actinobacteria strains.</title>
        <authorList>
            <person name="Klenk H.-P."/>
        </authorList>
    </citation>
    <scope>NUCLEOTIDE SEQUENCE [LARGE SCALE GENOMIC DNA]</scope>
    <source>
        <strain evidence="4 5">DSM 43150</strain>
    </source>
</reference>
<dbReference type="AlphaFoldDB" id="A0A7W7HBY0"/>
<evidence type="ECO:0000256" key="1">
    <source>
        <dbReference type="SAM" id="MobiDB-lite"/>
    </source>
</evidence>
<dbReference type="PROSITE" id="PS50011">
    <property type="entry name" value="PROTEIN_KINASE_DOM"/>
    <property type="match status" value="1"/>
</dbReference>
<protein>
    <submittedName>
        <fullName evidence="4">DNA-binding helix-hairpin-helix protein with protein kinase domain</fullName>
    </submittedName>
</protein>
<evidence type="ECO:0000313" key="5">
    <source>
        <dbReference type="Proteomes" id="UP000590511"/>
    </source>
</evidence>
<dbReference type="GO" id="GO:0004672">
    <property type="term" value="F:protein kinase activity"/>
    <property type="evidence" value="ECO:0007669"/>
    <property type="project" value="InterPro"/>
</dbReference>
<dbReference type="RefSeq" id="WP_188120295.1">
    <property type="nucleotide sequence ID" value="NZ_BOMP01000035.1"/>
</dbReference>
<dbReference type="GO" id="GO:0003677">
    <property type="term" value="F:DNA binding"/>
    <property type="evidence" value="ECO:0007669"/>
    <property type="project" value="UniProtKB-KW"/>
</dbReference>
<organism evidence="4 5">
    <name type="scientific">Actinoplanes lobatus</name>
    <dbReference type="NCBI Taxonomy" id="113568"/>
    <lineage>
        <taxon>Bacteria</taxon>
        <taxon>Bacillati</taxon>
        <taxon>Actinomycetota</taxon>
        <taxon>Actinomycetes</taxon>
        <taxon>Micromonosporales</taxon>
        <taxon>Micromonosporaceae</taxon>
        <taxon>Actinoplanes</taxon>
    </lineage>
</organism>
<dbReference type="GO" id="GO:0005524">
    <property type="term" value="F:ATP binding"/>
    <property type="evidence" value="ECO:0007669"/>
    <property type="project" value="InterPro"/>
</dbReference>
<gene>
    <name evidence="4" type="ORF">BJ964_001850</name>
</gene>
<dbReference type="Gene3D" id="1.10.510.10">
    <property type="entry name" value="Transferase(Phosphotransferase) domain 1"/>
    <property type="match status" value="1"/>
</dbReference>
<proteinExistence type="predicted"/>
<sequence length="481" mass="51529">MSMPMVEVLGRYRLSTGGSPRVAKHLDEGGEGWVYALHSPARSALKIYKDDVLAKRGPELSNKLARMVARPPVDPTAGTGHTTLAWPTAVVSTGSGAFQGFVMPLLDLAHSVPLHQVVNPGDRSDPLPDTPAWVPAFGNWRRLTRVAANLAGATHALHTAGYVIGDFNESNILVSDRALVTLIDCDSMQVPSGTGTPYLCRVGKEDYTPPEDGDYSRPRTVHSDTFALAVHVFMLLMEGRHPFSGRWAGAGDKPSRRGLAKRGLYFLAGDPQLTPPVGTPPEKLLPADIRALFRRAFIEGARDPARRPTAEEWQVALDRLNGGLRDCAADPGHAHPKELLTCPWCELDRVKASRAAATRSTSTQKPMDPARPSHSSGARPGVTRYRPVTPPPFSPPAPPPFRPPAPSRPVWQRTSYAEKSVLALGIGGIISITFCTPLALILGLIAASRAKSAGQSPILGRIAWMGGIAVAVLKMLVSTSG</sequence>
<keyword evidence="4" id="KW-0238">DNA-binding</keyword>
<comment type="caution">
    <text evidence="4">The sequence shown here is derived from an EMBL/GenBank/DDBJ whole genome shotgun (WGS) entry which is preliminary data.</text>
</comment>
<evidence type="ECO:0000313" key="4">
    <source>
        <dbReference type="EMBL" id="MBB4747689.1"/>
    </source>
</evidence>
<feature type="compositionally biased region" description="Pro residues" evidence="1">
    <location>
        <begin position="388"/>
        <end position="406"/>
    </location>
</feature>
<feature type="domain" description="Protein kinase" evidence="3">
    <location>
        <begin position="20"/>
        <end position="317"/>
    </location>
</feature>
<dbReference type="InterPro" id="IPR011009">
    <property type="entry name" value="Kinase-like_dom_sf"/>
</dbReference>
<dbReference type="Proteomes" id="UP000590511">
    <property type="component" value="Unassembled WGS sequence"/>
</dbReference>
<dbReference type="InterPro" id="IPR000719">
    <property type="entry name" value="Prot_kinase_dom"/>
</dbReference>
<feature type="transmembrane region" description="Helical" evidence="2">
    <location>
        <begin position="422"/>
        <end position="446"/>
    </location>
</feature>
<evidence type="ECO:0000256" key="2">
    <source>
        <dbReference type="SAM" id="Phobius"/>
    </source>
</evidence>
<feature type="region of interest" description="Disordered" evidence="1">
    <location>
        <begin position="355"/>
        <end position="406"/>
    </location>
</feature>
<name>A0A7W7HBY0_9ACTN</name>
<keyword evidence="2" id="KW-0812">Transmembrane</keyword>
<keyword evidence="2" id="KW-1133">Transmembrane helix</keyword>
<accession>A0A7W7HBY0</accession>
<dbReference type="SUPFAM" id="SSF56112">
    <property type="entry name" value="Protein kinase-like (PK-like)"/>
    <property type="match status" value="1"/>
</dbReference>
<keyword evidence="4" id="KW-0418">Kinase</keyword>
<keyword evidence="4" id="KW-0808">Transferase</keyword>
<feature type="transmembrane region" description="Helical" evidence="2">
    <location>
        <begin position="458"/>
        <end position="477"/>
    </location>
</feature>
<evidence type="ECO:0000259" key="3">
    <source>
        <dbReference type="PROSITE" id="PS50011"/>
    </source>
</evidence>
<keyword evidence="2" id="KW-0472">Membrane</keyword>
<dbReference type="EMBL" id="JACHNC010000001">
    <property type="protein sequence ID" value="MBB4747689.1"/>
    <property type="molecule type" value="Genomic_DNA"/>
</dbReference>